<evidence type="ECO:0000256" key="1">
    <source>
        <dbReference type="ARBA" id="ARBA00004141"/>
    </source>
</evidence>
<dbReference type="PANTHER" id="PTHR22779:SF6">
    <property type="entry name" value="SD17342P"/>
    <property type="match status" value="1"/>
</dbReference>
<evidence type="ECO:0000256" key="3">
    <source>
        <dbReference type="ARBA" id="ARBA00022692"/>
    </source>
</evidence>
<dbReference type="AlphaFoldDB" id="A0A4S8ML53"/>
<dbReference type="PANTHER" id="PTHR22779">
    <property type="entry name" value="SD17342P"/>
    <property type="match status" value="1"/>
</dbReference>
<gene>
    <name evidence="7" type="ORF">K435DRAFT_817205</name>
</gene>
<evidence type="ECO:0000313" key="8">
    <source>
        <dbReference type="Proteomes" id="UP000297245"/>
    </source>
</evidence>
<evidence type="ECO:0000256" key="5">
    <source>
        <dbReference type="ARBA" id="ARBA00023136"/>
    </source>
</evidence>
<protein>
    <submittedName>
        <fullName evidence="7">Uncharacterized protein</fullName>
    </submittedName>
</protein>
<proteinExistence type="inferred from homology"/>
<keyword evidence="8" id="KW-1185">Reference proteome</keyword>
<comment type="similarity">
    <text evidence="2">Belongs to the TMEM170 family.</text>
</comment>
<feature type="transmembrane region" description="Helical" evidence="6">
    <location>
        <begin position="208"/>
        <end position="228"/>
    </location>
</feature>
<keyword evidence="5 6" id="KW-0472">Membrane</keyword>
<comment type="subcellular location">
    <subcellularLocation>
        <location evidence="1">Membrane</location>
        <topology evidence="1">Multi-pass membrane protein</topology>
    </subcellularLocation>
</comment>
<accession>A0A4S8ML53</accession>
<dbReference type="GO" id="GO:0016020">
    <property type="term" value="C:membrane"/>
    <property type="evidence" value="ECO:0007669"/>
    <property type="project" value="UniProtKB-SubCell"/>
</dbReference>
<organism evidence="7 8">
    <name type="scientific">Dendrothele bispora (strain CBS 962.96)</name>
    <dbReference type="NCBI Taxonomy" id="1314807"/>
    <lineage>
        <taxon>Eukaryota</taxon>
        <taxon>Fungi</taxon>
        <taxon>Dikarya</taxon>
        <taxon>Basidiomycota</taxon>
        <taxon>Agaricomycotina</taxon>
        <taxon>Agaricomycetes</taxon>
        <taxon>Agaricomycetidae</taxon>
        <taxon>Agaricales</taxon>
        <taxon>Agaricales incertae sedis</taxon>
        <taxon>Dendrothele</taxon>
    </lineage>
</organism>
<keyword evidence="4 6" id="KW-1133">Transmembrane helix</keyword>
<evidence type="ECO:0000256" key="4">
    <source>
        <dbReference type="ARBA" id="ARBA00022989"/>
    </source>
</evidence>
<evidence type="ECO:0000256" key="6">
    <source>
        <dbReference type="SAM" id="Phobius"/>
    </source>
</evidence>
<sequence length="231" mass="26290">MATHPSLPNDPSWPSLYNPRSELFHIEHTGPVQPGATYLTDAGDVFRFTLYWTLVLYLPIFAVFGLYAFFNLTFPPSRKKSTVSYKTHYGEDPPDRQDTYPLYDIPHRTSNHFLSVANIGNGYQTLRSDIVSSNGDLPQSPMRTHFTHDHRAPERQNAGRSRLTFALLVFLVFLFMSLIGAVLSSAIVGFVVHGLYRAGHFYMSSWVPFLWALIQVFIGMLNVWPSVIDFI</sequence>
<feature type="transmembrane region" description="Helical" evidence="6">
    <location>
        <begin position="50"/>
        <end position="70"/>
    </location>
</feature>
<name>A0A4S8ML53_DENBC</name>
<evidence type="ECO:0000256" key="2">
    <source>
        <dbReference type="ARBA" id="ARBA00006325"/>
    </source>
</evidence>
<keyword evidence="3 6" id="KW-0812">Transmembrane</keyword>
<dbReference type="InterPro" id="IPR019334">
    <property type="entry name" value="TMEM170A/B/YPR153W-like"/>
</dbReference>
<feature type="transmembrane region" description="Helical" evidence="6">
    <location>
        <begin position="165"/>
        <end position="196"/>
    </location>
</feature>
<dbReference type="EMBL" id="ML179065">
    <property type="protein sequence ID" value="THV03603.1"/>
    <property type="molecule type" value="Genomic_DNA"/>
</dbReference>
<dbReference type="OrthoDB" id="2131401at2759"/>
<evidence type="ECO:0000313" key="7">
    <source>
        <dbReference type="EMBL" id="THV03603.1"/>
    </source>
</evidence>
<dbReference type="Proteomes" id="UP000297245">
    <property type="component" value="Unassembled WGS sequence"/>
</dbReference>
<reference evidence="7 8" key="1">
    <citation type="journal article" date="2019" name="Nat. Ecol. Evol.">
        <title>Megaphylogeny resolves global patterns of mushroom evolution.</title>
        <authorList>
            <person name="Varga T."/>
            <person name="Krizsan K."/>
            <person name="Foldi C."/>
            <person name="Dima B."/>
            <person name="Sanchez-Garcia M."/>
            <person name="Sanchez-Ramirez S."/>
            <person name="Szollosi G.J."/>
            <person name="Szarkandi J.G."/>
            <person name="Papp V."/>
            <person name="Albert L."/>
            <person name="Andreopoulos W."/>
            <person name="Angelini C."/>
            <person name="Antonin V."/>
            <person name="Barry K.W."/>
            <person name="Bougher N.L."/>
            <person name="Buchanan P."/>
            <person name="Buyck B."/>
            <person name="Bense V."/>
            <person name="Catcheside P."/>
            <person name="Chovatia M."/>
            <person name="Cooper J."/>
            <person name="Damon W."/>
            <person name="Desjardin D."/>
            <person name="Finy P."/>
            <person name="Geml J."/>
            <person name="Haridas S."/>
            <person name="Hughes K."/>
            <person name="Justo A."/>
            <person name="Karasinski D."/>
            <person name="Kautmanova I."/>
            <person name="Kiss B."/>
            <person name="Kocsube S."/>
            <person name="Kotiranta H."/>
            <person name="LaButti K.M."/>
            <person name="Lechner B.E."/>
            <person name="Liimatainen K."/>
            <person name="Lipzen A."/>
            <person name="Lukacs Z."/>
            <person name="Mihaltcheva S."/>
            <person name="Morgado L.N."/>
            <person name="Niskanen T."/>
            <person name="Noordeloos M.E."/>
            <person name="Ohm R.A."/>
            <person name="Ortiz-Santana B."/>
            <person name="Ovrebo C."/>
            <person name="Racz N."/>
            <person name="Riley R."/>
            <person name="Savchenko A."/>
            <person name="Shiryaev A."/>
            <person name="Soop K."/>
            <person name="Spirin V."/>
            <person name="Szebenyi C."/>
            <person name="Tomsovsky M."/>
            <person name="Tulloss R.E."/>
            <person name="Uehling J."/>
            <person name="Grigoriev I.V."/>
            <person name="Vagvolgyi C."/>
            <person name="Papp T."/>
            <person name="Martin F.M."/>
            <person name="Miettinen O."/>
            <person name="Hibbett D.S."/>
            <person name="Nagy L.G."/>
        </authorList>
    </citation>
    <scope>NUCLEOTIDE SEQUENCE [LARGE SCALE GENOMIC DNA]</scope>
    <source>
        <strain evidence="7 8">CBS 962.96</strain>
    </source>
</reference>